<dbReference type="Gene3D" id="2.40.20.10">
    <property type="entry name" value="Plasminogen Kringle 4"/>
    <property type="match status" value="1"/>
</dbReference>
<evidence type="ECO:0000256" key="3">
    <source>
        <dbReference type="SAM" id="MobiDB-lite"/>
    </source>
</evidence>
<dbReference type="PROSITE" id="PS00018">
    <property type="entry name" value="EF_HAND_1"/>
    <property type="match status" value="1"/>
</dbReference>
<dbReference type="InterPro" id="IPR013806">
    <property type="entry name" value="Kringle-like"/>
</dbReference>
<dbReference type="SMART" id="SM00130">
    <property type="entry name" value="KR"/>
    <property type="match status" value="1"/>
</dbReference>
<organism evidence="7">
    <name type="scientific">Ostreococcus tauri</name>
    <name type="common">Marine green alga</name>
    <dbReference type="NCBI Taxonomy" id="70448"/>
    <lineage>
        <taxon>Eukaryota</taxon>
        <taxon>Viridiplantae</taxon>
        <taxon>Chlorophyta</taxon>
        <taxon>Mamiellophyceae</taxon>
        <taxon>Mamiellales</taxon>
        <taxon>Bathycoccaceae</taxon>
        <taxon>Ostreococcus</taxon>
    </lineage>
</organism>
<protein>
    <submittedName>
        <fullName evidence="7">Plg protein</fullName>
    </submittedName>
</protein>
<feature type="compositionally biased region" description="Pro residues" evidence="3">
    <location>
        <begin position="1431"/>
        <end position="1451"/>
    </location>
</feature>
<feature type="domain" description="Kringle" evidence="5">
    <location>
        <begin position="1355"/>
        <end position="1429"/>
    </location>
</feature>
<dbReference type="EMBL" id="KZ155786">
    <property type="protein sequence ID" value="OUS45720.1"/>
    <property type="molecule type" value="Genomic_DNA"/>
</dbReference>
<proteinExistence type="predicted"/>
<name>A0A1Y5I818_OSTTA</name>
<dbReference type="GO" id="GO:0005509">
    <property type="term" value="F:calcium ion binding"/>
    <property type="evidence" value="ECO:0007669"/>
    <property type="project" value="InterPro"/>
</dbReference>
<accession>A0A1Y5I818</accession>
<sequence>MGQTAEVVFGSAVARIASYAHDFEIAVHHPSCDEANDCFSSHNEESVSNHVYGLKCSVTVKEDGKSCPTYGEHLPCRRWDDFYPRTLALMTTDGKHATGKHTIDWECYFATPNGKVPNSSTKGSHAFEVIPGCDIYMPSGADDSDTSTKTTMAHQELVKYILLSHDSFQNVKCTTHEIYRVKEELFRKYDDDPLDGVLSVAELRTLLIDQSASTHILDHWNSEFKTKTSGQDVKVTIVDMMETEVYPFKCQGESPNSMSPSAVTYPTKDWKTEEACTNDLRELTTKWSYTTLPDHDDFICAYVDGVLFDQMSVDRNNPGEVTHTKLPNNVYAPTAFVDIRPTTSDFLDEHDSLVASFAFDEEVLEDGTMVSTSPRVGGQSAMPMKLVPTANTRTIATCHLGFGFMCMKPAQSADYSYSLKTSDALGDNIAMSAWVHVPESRCGSPKAGSDTSRMMLAQFDGLIESREHRFEVYLKPSNKDTWHLTASYSTRLRGKGPYTVSMQKQHAMKCDGEWHLVAFTVNKESFLTLYVDPTADQKATTTSQGTYTRDTAWPVEKMSSLDEVTMLGAVDVEVDDVRVYTGVVRDATFIDTSRCSHHRRCAYRAYASAKSRRVVCLSGVISKADKATYTKYACVGGLYYDGSPVDVSARFDVAGVVFSYRDTSWGERNFEVLRRNTFKETISDSPYEVVVLIDSDLQYCHRLFSPVIYIDREAAASPGSTWLYKVAAQTSTGRVVVSTPFSFTTPWRANLKGYVYAGSSTVAVPYVRVCANYYEPVESNAQSIYDPSDVSQVFPRAGEADYEPSINLAKFKRAWTSTKNVKAYTLTDGEHIAKGNEIELVESDYAMVDLGSWSAVQTVQVCMAARSLIHAPELISLTESMLVHSGTQVDEDMFINRPPYSNDIVRKIKEGVVLKTPSSKQIKLKPGDTVKVRFWVKIDSDAKEVKVHFVEQQSNNKLGNSLVVKPKRAQWFKVEHRYETKSTVDVGFMISSEGSGSYYLTDVDCRKNTLTSNMKGIDASSASGVTMESKSSPPRGLSDVVLSVKSRLKVSMDSPEEPPVRVLDGDSVIFSFWAKQALASSQSRTLTVSVQGAFEETGQGEVQIDGTRWRRFSVTLKSSKDQQLKVPRISLDAEGPAVMLTGFEFRQMAEASVGLPIKVQIQDYDPTDTKDFGSACVHEGEHAITDLGDCVTFSCKGTKLSLVHGQFVTVNALRDVKLTEIKAVGYTTSCPYTAVTDIEGSYDIVIKDTTGQTSVNTHINVGAFKGETFEETAQPILNTTDKSDPFNVPSKVLLVLREDNLRNSAVAQAGANARTTDHDVFDDSLHGVLNDYDHGNLTSARRRLLGNTNNGNCDEKLTGNGRSYRGCQRKTRSGRTCQAWYSQSPHRHSNFKWNPWFDAGWHNKCRNPDGSSTIWCYTTDSRKRWEYCDPVQPPSPPPPPPPSPSPPPPPGRAVAGKIEWSLLDGVKSNSRGTLSKTRSGSNWNAGAVSRRAIRGPSDAVHGIAASCKMGEDMMIGLNSQSSAAESGYDKLDFALFCDGRRTYWWGQTYRSTTLSAYENGKKVELSSTSYNTNQVLKIVINDGKVQYYRDGELLRTSSSKPRYPLNENIDWVQLDGVKATPEGDVVKTRTSHGWEKGVVAGAVSRRAIKTPDGSVRGISAKCPQFGSRQMIALNSQSTADPADYQSLDFALYCDVATQTLKVYENGQRVTAGWKRGDGSIQFSTTDTIQIVINDRGQVEYFQNRLLLYTSAKRPKYPLHADVAIYHDRAELIAIIEKGASFPSNGHAIVSDEIWNSFDHDKDGFLNGAEFTLVAHRMALREIFIEPVLVFPTRKSVSEYDFKTVQTVDEPLSSDSHEDTRHQVFSRACENIIVPRVSSVVIPYSSAGWNDLYRNFTRMLGGDPLTKITDCRPLEEAEFEAVVFGESSYQYIMPMLGSAAGSNAIFIDLDATKLHDRIKDDPKTLFERVSRLGLEVSLWSRRHKPDVVHVFDQNDYDQGYGAEIVPDPSQDKVFSDFAEIQATKLALSHRGTIEKKFADDTAVIVTGAVMFPKEWTELSECGLFEAVIAVKDESASSDPAVYKTDEGGWFEFAITSGKSYTITASYPNHRICFSGGTIDEATRLWSCDSKPVSVRLISVTEATYVFFTDTTTSNVDLGLYQGECDALYGGATFKVTPINGCHPPAYFTSKEINAWIAPDRNKKNAEQIPSREENANGRRWPLAALDYSITIEEGPSTSNMSAMIKEKYPNAECEIGAGGVVQYFRERPEGLERIAPMRTEHTWISIRYKYHGYLCSEIVDLPRIKRDDDICWDRDSIKDGGILRQHFVGDSQFFDESSLPISDKYVRAKVFELHLSNDKLEACTTFPGPKTKTPDARSWVEFRQSITDIETNPCHTNRNGGPLCDFDISIDGDGYLQFPMEDQTLSNERLIIPGVPRFSGNFRRALELHVYRNDGSKTMIVNTLRELISLGSRPRGEGMYGEDSDDVYWATVPLEGLVYTTVHDPPGGNSYAELMLGTEVKMEIATTDQQSASFKRSYSAGGGVEASLKQAVGANIGYTVEGTFQFELPIFSIGVDFTHAEDGPEFKVAQSHGGGWDMIANTNRVIRTSTDVAIPGRSGDVILGGGVELVYKMSDSLDIREKDLCLEVTQKITWLPRRPTSYVFLVHTVEAMVIPNLRYLLAVVQAGNNIAGDTSGMTHMEWPSYLTGKIAAWERTLQWSSPRVHKTPAPGSVQYKRNTSAVDRIMTPFLDEDSLMGAEAQSKLVEYRQFLTQDVSDWDGDDSSDLLPALKQQWTSLDSLDGTSFAIDGPGGAFDYANGAEGSVTKLKDKIETPSPDGDWNQLSDATASSDKKLWMARKNRLTDANFLKRLNVDDDSAPTTMGMNSATRRDLDGVYYACRREKCSTGELDRRLQLIGPSGSDSTSERRLGEFNHFQVSLEDTSRVMASFTGREGPLGFGPKDSASEEGTILLSFSGGGPSTEFIFSSNENIAGEAFSWTLGMQASASNAIGLAVGITVAKTHYKHSASMSRDVSKTRAVAWAKYERMSTVYSLGDPEFGDKFVVQVSSDVRFGTPVFITQGGRSKCPGERLTMFREAGFKITRDTTHNERLNPGEHAIIQLKIVNESPYKERANMGLRLVDGTADCVQRIVFAAMRAAELDADDANKVQSAVNSTADGHECLASESKDVKKLKSDVASLMDDYNAMATNAGMSLARTIAKLTQTSAPAGEALQGMKFAINGIHMWAFGEVLPLKRLAGDFLDTQSVVHESHLALSVEPADGLYESLHLGVSLVSLCESMIESYMDRPIISSTTSLGAMSWSMKCPKVAFHPSTLNKPDDYFVKSAKSDSTVLKLLAINPNRYSLWPDDQLSENAQLVMNEALRYVYLQYRPLTGGEWLTAKDEIEGDGTDKKFNLLCPDSRGDGCAFDWNLNDKYEKLLSGYKDGRYEIRLKTYCVGGSHLADEAVHSYVSDQTLVLTIDTKTPLIGALSYVNSQTTQRVDFMEPIDCTDQKVSVQRSDSSTGTFEKVTEEDLKNSAYPFVFQCMNAGNMGYWLLKFPSNARGYYKVSVGAVHDIAGNACDEFSFVAPVRVSGSTGSSTISTRLGFLPSRRSERVRTRKVRLDTTVDIASTLIFCFIALVAIVALASRARKYARVDVRDGSGDEKVHLNNAVDVQRYGAAV</sequence>
<dbReference type="GO" id="GO:0005102">
    <property type="term" value="F:signaling receptor binding"/>
    <property type="evidence" value="ECO:0007669"/>
    <property type="project" value="TreeGrafter"/>
</dbReference>
<dbReference type="InterPro" id="IPR002048">
    <property type="entry name" value="EF_hand_dom"/>
</dbReference>
<dbReference type="PRINTS" id="PR00018">
    <property type="entry name" value="KRINGLE"/>
</dbReference>
<keyword evidence="2" id="KW-1015">Disulfide bond</keyword>
<dbReference type="PANTHER" id="PTHR24261">
    <property type="entry name" value="PLASMINOGEN-RELATED"/>
    <property type="match status" value="1"/>
</dbReference>
<reference evidence="7" key="1">
    <citation type="submission" date="2017-04" db="EMBL/GenBank/DDBJ databases">
        <title>Population genomics of picophytoplankton unveils novel chromosome hypervariability.</title>
        <authorList>
            <consortium name="DOE Joint Genome Institute"/>
            <person name="Blanc-Mathieu R."/>
            <person name="Krasovec M."/>
            <person name="Hebrard M."/>
            <person name="Yau S."/>
            <person name="Desgranges E."/>
            <person name="Martin J."/>
            <person name="Schackwitz W."/>
            <person name="Kuo A."/>
            <person name="Salin G."/>
            <person name="Donnadieu C."/>
            <person name="Desdevises Y."/>
            <person name="Sanchez-Ferandin S."/>
            <person name="Moreau H."/>
            <person name="Rivals E."/>
            <person name="Grigoriev I.V."/>
            <person name="Grimsley N."/>
            <person name="Eyre-Walker A."/>
            <person name="Piganeau G."/>
        </authorList>
    </citation>
    <scope>NUCLEOTIDE SEQUENCE [LARGE SCALE GENOMIC DNA]</scope>
    <source>
        <strain evidence="7">RCC 1115</strain>
    </source>
</reference>
<dbReference type="CDD" id="cd00108">
    <property type="entry name" value="KR"/>
    <property type="match status" value="1"/>
</dbReference>
<feature type="domain" description="EF-hand" evidence="6">
    <location>
        <begin position="1785"/>
        <end position="1820"/>
    </location>
</feature>
<gene>
    <name evidence="7" type="ORF">BE221DRAFT_146413</name>
</gene>
<dbReference type="GO" id="GO:0005615">
    <property type="term" value="C:extracellular space"/>
    <property type="evidence" value="ECO:0007669"/>
    <property type="project" value="TreeGrafter"/>
</dbReference>
<keyword evidence="4" id="KW-1133">Transmembrane helix</keyword>
<dbReference type="GO" id="GO:0004175">
    <property type="term" value="F:endopeptidase activity"/>
    <property type="evidence" value="ECO:0007669"/>
    <property type="project" value="TreeGrafter"/>
</dbReference>
<dbReference type="InterPro" id="IPR018247">
    <property type="entry name" value="EF_Hand_1_Ca_BS"/>
</dbReference>
<evidence type="ECO:0000313" key="7">
    <source>
        <dbReference type="EMBL" id="OUS45720.1"/>
    </source>
</evidence>
<keyword evidence="4" id="KW-0812">Transmembrane</keyword>
<dbReference type="Proteomes" id="UP000195557">
    <property type="component" value="Unassembled WGS sequence"/>
</dbReference>
<evidence type="ECO:0000259" key="6">
    <source>
        <dbReference type="PROSITE" id="PS50222"/>
    </source>
</evidence>
<dbReference type="Pfam" id="PF00051">
    <property type="entry name" value="Kringle"/>
    <property type="match status" value="1"/>
</dbReference>
<evidence type="ECO:0000256" key="4">
    <source>
        <dbReference type="SAM" id="Phobius"/>
    </source>
</evidence>
<feature type="region of interest" description="Disordered" evidence="3">
    <location>
        <begin position="1428"/>
        <end position="1455"/>
    </location>
</feature>
<dbReference type="Gene3D" id="2.60.120.260">
    <property type="entry name" value="Galactose-binding domain-like"/>
    <property type="match status" value="1"/>
</dbReference>
<keyword evidence="4" id="KW-0472">Membrane</keyword>
<dbReference type="PROSITE" id="PS50222">
    <property type="entry name" value="EF_HAND_2"/>
    <property type="match status" value="1"/>
</dbReference>
<dbReference type="PROSITE" id="PS50070">
    <property type="entry name" value="KRINGLE_2"/>
    <property type="match status" value="1"/>
</dbReference>
<dbReference type="InterPro" id="IPR038178">
    <property type="entry name" value="Kringle_sf"/>
</dbReference>
<dbReference type="InterPro" id="IPR050759">
    <property type="entry name" value="Serine_protease_kringle"/>
</dbReference>
<evidence type="ECO:0000256" key="2">
    <source>
        <dbReference type="ARBA" id="ARBA00023157"/>
    </source>
</evidence>
<dbReference type="Gene3D" id="2.60.120.200">
    <property type="match status" value="1"/>
</dbReference>
<dbReference type="InterPro" id="IPR000001">
    <property type="entry name" value="Kringle"/>
</dbReference>
<dbReference type="SUPFAM" id="SSF57440">
    <property type="entry name" value="Kringle-like"/>
    <property type="match status" value="1"/>
</dbReference>
<feature type="transmembrane region" description="Helical" evidence="4">
    <location>
        <begin position="3627"/>
        <end position="3645"/>
    </location>
</feature>
<evidence type="ECO:0000259" key="5">
    <source>
        <dbReference type="PROSITE" id="PS50070"/>
    </source>
</evidence>
<keyword evidence="1" id="KW-0420">Kringle</keyword>
<evidence type="ECO:0000256" key="1">
    <source>
        <dbReference type="ARBA" id="ARBA00022572"/>
    </source>
</evidence>
<dbReference type="PANTHER" id="PTHR24261:SF7">
    <property type="entry name" value="KRINGLE DOMAIN-CONTAINING PROTEIN"/>
    <property type="match status" value="1"/>
</dbReference>